<feature type="region of interest" description="Disordered" evidence="1">
    <location>
        <begin position="1"/>
        <end position="31"/>
    </location>
</feature>
<sequence>MALVFSGNEGDEEGHAPASAEDARRTFSTDPLEVLGARNPYEGIEFPEEVVLLAGTMVGLAGLVSHP</sequence>
<proteinExistence type="predicted"/>
<gene>
    <name evidence="2" type="ORF">BECKTC1821E_GA0114239_103828</name>
</gene>
<dbReference type="EMBL" id="CAADFT010000038">
    <property type="protein sequence ID" value="VFK44672.1"/>
    <property type="molecule type" value="Genomic_DNA"/>
</dbReference>
<reference evidence="2" key="1">
    <citation type="submission" date="2019-02" db="EMBL/GenBank/DDBJ databases">
        <authorList>
            <person name="Gruber-Vodicka R. H."/>
            <person name="Seah K. B. B."/>
        </authorList>
    </citation>
    <scope>NUCLEOTIDE SEQUENCE</scope>
    <source>
        <strain evidence="2">BECK_BZ125</strain>
    </source>
</reference>
<dbReference type="AlphaFoldDB" id="A0A450YT74"/>
<evidence type="ECO:0000313" key="2">
    <source>
        <dbReference type="EMBL" id="VFK44672.1"/>
    </source>
</evidence>
<accession>A0A450YT74</accession>
<evidence type="ECO:0000256" key="1">
    <source>
        <dbReference type="SAM" id="MobiDB-lite"/>
    </source>
</evidence>
<organism evidence="2">
    <name type="scientific">Candidatus Kentrum sp. TC</name>
    <dbReference type="NCBI Taxonomy" id="2126339"/>
    <lineage>
        <taxon>Bacteria</taxon>
        <taxon>Pseudomonadati</taxon>
        <taxon>Pseudomonadota</taxon>
        <taxon>Gammaproteobacteria</taxon>
        <taxon>Candidatus Kentrum</taxon>
    </lineage>
</organism>
<protein>
    <submittedName>
        <fullName evidence="2">Uncharacterized protein</fullName>
    </submittedName>
</protein>
<name>A0A450YT74_9GAMM</name>